<dbReference type="NCBIfam" id="TIGR00745">
    <property type="entry name" value="apbA_panE"/>
    <property type="match status" value="1"/>
</dbReference>
<proteinExistence type="inferred from homology"/>
<dbReference type="UniPathway" id="UPA00028">
    <property type="reaction ID" value="UER00004"/>
</dbReference>
<sequence>MKIAIYGAGSLGTIMGAFLSESSQDVDLIDVNQEHVDKLNKDGAHIVGKTDSTHKVHAITPDQIDSKYDIVLLLTKQVFNDDVIPKIKEILSEDGVVVSLQNGVPEQVITEIIPKEKIVAGSVEFGATFVEPGVSKLTTEFETFKKNAIEIGELNGEVTDRIQRIQKALEPIGGISISENLPGTKWAKLIINSAFSGMSAATGGTYGDVVDNPVGAKATLYAINEVIKVGKAAGIDFVVLSALDYRGYDEITDVDKQVDQMRKAIEPMRSLEASMLQDLQKQRPTEINYINGVVTKLGKENNVDTPVNDLIQEIVSEAQENKEVPDFDTSIKKFEKLFD</sequence>
<dbReference type="InterPro" id="IPR003710">
    <property type="entry name" value="ApbA"/>
</dbReference>
<reference evidence="8 10" key="1">
    <citation type="submission" date="2018-06" db="EMBL/GenBank/DDBJ databases">
        <authorList>
            <consortium name="Pathogen Informatics"/>
            <person name="Doyle S."/>
        </authorList>
    </citation>
    <scope>NUCLEOTIDE SEQUENCE [LARGE SCALE GENOMIC DNA]</scope>
    <source>
        <strain evidence="8 10">NCTC13830</strain>
    </source>
</reference>
<organism evidence="8 10">
    <name type="scientific">Staphylococcus petrasii</name>
    <dbReference type="NCBI Taxonomy" id="1276936"/>
    <lineage>
        <taxon>Bacteria</taxon>
        <taxon>Bacillati</taxon>
        <taxon>Bacillota</taxon>
        <taxon>Bacilli</taxon>
        <taxon>Bacillales</taxon>
        <taxon>Staphylococcaceae</taxon>
        <taxon>Staphylococcus</taxon>
    </lineage>
</organism>
<evidence type="ECO:0000259" key="7">
    <source>
        <dbReference type="Pfam" id="PF08546"/>
    </source>
</evidence>
<name>A0A380FX29_9STAP</name>
<comment type="function">
    <text evidence="5">Catalyzes the NADPH-dependent reduction of ketopantoate into pantoic acid.</text>
</comment>
<comment type="pathway">
    <text evidence="5">Cofactor biosynthesis; (R)-pantothenate biosynthesis; (R)-pantoate from 3-methyl-2-oxobutanoate: step 2/2.</text>
</comment>
<dbReference type="SUPFAM" id="SSF51735">
    <property type="entry name" value="NAD(P)-binding Rossmann-fold domains"/>
    <property type="match status" value="1"/>
</dbReference>
<dbReference type="InterPro" id="IPR051402">
    <property type="entry name" value="KPR-Related"/>
</dbReference>
<dbReference type="GO" id="GO:0015940">
    <property type="term" value="P:pantothenate biosynthetic process"/>
    <property type="evidence" value="ECO:0007669"/>
    <property type="project" value="UniProtKB-UniPathway"/>
</dbReference>
<dbReference type="GO" id="GO:0004616">
    <property type="term" value="F:phosphogluconate dehydrogenase (decarboxylating) activity"/>
    <property type="evidence" value="ECO:0007669"/>
    <property type="project" value="UniProtKB-EC"/>
</dbReference>
<evidence type="ECO:0000256" key="3">
    <source>
        <dbReference type="ARBA" id="ARBA00023002"/>
    </source>
</evidence>
<dbReference type="InterPro" id="IPR013328">
    <property type="entry name" value="6PGD_dom2"/>
</dbReference>
<evidence type="ECO:0000259" key="6">
    <source>
        <dbReference type="Pfam" id="PF02558"/>
    </source>
</evidence>
<dbReference type="InterPro" id="IPR008927">
    <property type="entry name" value="6-PGluconate_DH-like_C_sf"/>
</dbReference>
<evidence type="ECO:0000313" key="9">
    <source>
        <dbReference type="EMBL" id="TGE17088.1"/>
    </source>
</evidence>
<dbReference type="Proteomes" id="UP000254047">
    <property type="component" value="Unassembled WGS sequence"/>
</dbReference>
<comment type="catalytic activity">
    <reaction evidence="5">
        <text>(R)-pantoate + NADP(+) = 2-dehydropantoate + NADPH + H(+)</text>
        <dbReference type="Rhea" id="RHEA:16233"/>
        <dbReference type="ChEBI" id="CHEBI:11561"/>
        <dbReference type="ChEBI" id="CHEBI:15378"/>
        <dbReference type="ChEBI" id="CHEBI:15980"/>
        <dbReference type="ChEBI" id="CHEBI:57783"/>
        <dbReference type="ChEBI" id="CHEBI:58349"/>
        <dbReference type="EC" id="1.1.1.169"/>
    </reaction>
</comment>
<evidence type="ECO:0000256" key="5">
    <source>
        <dbReference type="RuleBase" id="RU362068"/>
    </source>
</evidence>
<dbReference type="PANTHER" id="PTHR21708">
    <property type="entry name" value="PROBABLE 2-DEHYDROPANTOATE 2-REDUCTASE"/>
    <property type="match status" value="1"/>
</dbReference>
<dbReference type="InterPro" id="IPR013332">
    <property type="entry name" value="KPR_N"/>
</dbReference>
<dbReference type="EMBL" id="SRLS01000010">
    <property type="protein sequence ID" value="TGE17088.1"/>
    <property type="molecule type" value="Genomic_DNA"/>
</dbReference>
<evidence type="ECO:0000256" key="1">
    <source>
        <dbReference type="ARBA" id="ARBA00007870"/>
    </source>
</evidence>
<accession>A0A380FX29</accession>
<dbReference type="Gene3D" id="3.40.50.720">
    <property type="entry name" value="NAD(P)-binding Rossmann-like Domain"/>
    <property type="match status" value="1"/>
</dbReference>
<dbReference type="EC" id="1.1.1.169" evidence="5"/>
<dbReference type="Proteomes" id="UP000297598">
    <property type="component" value="Unassembled WGS sequence"/>
</dbReference>
<dbReference type="SUPFAM" id="SSF48179">
    <property type="entry name" value="6-phosphogluconate dehydrogenase C-terminal domain-like"/>
    <property type="match status" value="1"/>
</dbReference>
<dbReference type="Pfam" id="PF02558">
    <property type="entry name" value="ApbA"/>
    <property type="match status" value="1"/>
</dbReference>
<evidence type="ECO:0000313" key="8">
    <source>
        <dbReference type="EMBL" id="SUM42670.1"/>
    </source>
</evidence>
<keyword evidence="5" id="KW-0566">Pantothenate biosynthesis</keyword>
<gene>
    <name evidence="9" type="ORF">BJR09_07505</name>
    <name evidence="8" type="ORF">NCTC13830_00191</name>
</gene>
<keyword evidence="2 5" id="KW-0521">NADP</keyword>
<dbReference type="Gene3D" id="1.10.1040.10">
    <property type="entry name" value="N-(1-d-carboxylethyl)-l-norvaline Dehydrogenase, domain 2"/>
    <property type="match status" value="1"/>
</dbReference>
<feature type="domain" description="Ketopantoate reductase N-terminal" evidence="6">
    <location>
        <begin position="3"/>
        <end position="142"/>
    </location>
</feature>
<dbReference type="OrthoDB" id="9793586at2"/>
<evidence type="ECO:0000256" key="2">
    <source>
        <dbReference type="ARBA" id="ARBA00022857"/>
    </source>
</evidence>
<comment type="similarity">
    <text evidence="1 5">Belongs to the ketopantoate reductase family.</text>
</comment>
<dbReference type="PANTHER" id="PTHR21708:SF26">
    <property type="entry name" value="2-DEHYDROPANTOATE 2-REDUCTASE"/>
    <property type="match status" value="1"/>
</dbReference>
<feature type="domain" description="Ketopantoate reductase C-terminal" evidence="7">
    <location>
        <begin position="183"/>
        <end position="317"/>
    </location>
</feature>
<keyword evidence="11" id="KW-1185">Reference proteome</keyword>
<dbReference type="Pfam" id="PF08546">
    <property type="entry name" value="ApbA_C"/>
    <property type="match status" value="1"/>
</dbReference>
<keyword evidence="3 5" id="KW-0560">Oxidoreductase</keyword>
<dbReference type="GO" id="GO:0005737">
    <property type="term" value="C:cytoplasm"/>
    <property type="evidence" value="ECO:0007669"/>
    <property type="project" value="TreeGrafter"/>
</dbReference>
<dbReference type="InterPro" id="IPR013752">
    <property type="entry name" value="KPA_reductase"/>
</dbReference>
<dbReference type="InterPro" id="IPR036291">
    <property type="entry name" value="NAD(P)-bd_dom_sf"/>
</dbReference>
<protein>
    <recommendedName>
        <fullName evidence="5">2-dehydropantoate 2-reductase</fullName>
        <ecNumber evidence="5">1.1.1.169</ecNumber>
    </recommendedName>
    <alternativeName>
        <fullName evidence="5">Ketopantoate reductase</fullName>
    </alternativeName>
</protein>
<dbReference type="GO" id="GO:0008677">
    <property type="term" value="F:2-dehydropantoate 2-reductase activity"/>
    <property type="evidence" value="ECO:0007669"/>
    <property type="project" value="UniProtKB-EC"/>
</dbReference>
<evidence type="ECO:0000256" key="4">
    <source>
        <dbReference type="ARBA" id="ARBA00048640"/>
    </source>
</evidence>
<evidence type="ECO:0000313" key="10">
    <source>
        <dbReference type="Proteomes" id="UP000254047"/>
    </source>
</evidence>
<dbReference type="EMBL" id="UHDO01000001">
    <property type="protein sequence ID" value="SUM42670.1"/>
    <property type="molecule type" value="Genomic_DNA"/>
</dbReference>
<evidence type="ECO:0000313" key="11">
    <source>
        <dbReference type="Proteomes" id="UP000297598"/>
    </source>
</evidence>
<reference evidence="9 11" key="2">
    <citation type="submission" date="2019-04" db="EMBL/GenBank/DDBJ databases">
        <title>Genomic characterization of Staphylococcus petrasii strains.</title>
        <authorList>
            <person name="Vrbovska V."/>
            <person name="Kovarovic V."/>
            <person name="Maslanova I."/>
            <person name="Indrakova A."/>
            <person name="Petras P."/>
            <person name="Sedo O."/>
            <person name="Svec P."/>
            <person name="Fisarova L."/>
            <person name="Sedlacek I."/>
            <person name="Doskar J."/>
            <person name="Pantucek R."/>
        </authorList>
    </citation>
    <scope>NUCLEOTIDE SEQUENCE [LARGE SCALE GENOMIC DNA]</scope>
    <source>
        <strain evidence="9 11">P5404</strain>
    </source>
</reference>
<dbReference type="RefSeq" id="WP_103297817.1">
    <property type="nucleotide sequence ID" value="NZ_PPQT01000034.1"/>
</dbReference>
<comment type="catalytic activity">
    <reaction evidence="4">
        <text>6-phospho-D-gluconate + NADP(+) = D-ribulose 5-phosphate + CO2 + NADPH</text>
        <dbReference type="Rhea" id="RHEA:10116"/>
        <dbReference type="ChEBI" id="CHEBI:16526"/>
        <dbReference type="ChEBI" id="CHEBI:57783"/>
        <dbReference type="ChEBI" id="CHEBI:58121"/>
        <dbReference type="ChEBI" id="CHEBI:58349"/>
        <dbReference type="ChEBI" id="CHEBI:58759"/>
        <dbReference type="EC" id="1.1.1.44"/>
    </reaction>
</comment>
<dbReference type="AlphaFoldDB" id="A0A380FX29"/>